<evidence type="ECO:0000256" key="5">
    <source>
        <dbReference type="ARBA" id="ARBA00022747"/>
    </source>
</evidence>
<keyword evidence="4 6" id="KW-0949">S-adenosyl-L-methionine</keyword>
<organism evidence="8 9">
    <name type="scientific">Streptomyces catenulae</name>
    <dbReference type="NCBI Taxonomy" id="66875"/>
    <lineage>
        <taxon>Bacteria</taxon>
        <taxon>Bacillati</taxon>
        <taxon>Actinomycetota</taxon>
        <taxon>Actinomycetes</taxon>
        <taxon>Kitasatosporales</taxon>
        <taxon>Streptomycetaceae</taxon>
        <taxon>Streptomyces</taxon>
    </lineage>
</organism>
<dbReference type="Pfam" id="PF00145">
    <property type="entry name" value="DNA_methylase"/>
    <property type="match status" value="1"/>
</dbReference>
<dbReference type="RefSeq" id="WP_359042025.1">
    <property type="nucleotide sequence ID" value="NZ_JBEZVI010000028.1"/>
</dbReference>
<protein>
    <recommendedName>
        <fullName evidence="1">DNA (cytosine-5-)-methyltransferase</fullName>
        <ecNumber evidence="1">2.1.1.37</ecNumber>
    </recommendedName>
</protein>
<dbReference type="InterPro" id="IPR050750">
    <property type="entry name" value="C5-MTase"/>
</dbReference>
<dbReference type="PANTHER" id="PTHR46098:SF1">
    <property type="entry name" value="TRNA (CYTOSINE(38)-C(5))-METHYLTRANSFERASE"/>
    <property type="match status" value="1"/>
</dbReference>
<evidence type="ECO:0000313" key="8">
    <source>
        <dbReference type="EMBL" id="MEU3713599.1"/>
    </source>
</evidence>
<evidence type="ECO:0000256" key="6">
    <source>
        <dbReference type="PROSITE-ProRule" id="PRU01016"/>
    </source>
</evidence>
<evidence type="ECO:0000256" key="7">
    <source>
        <dbReference type="SAM" id="MobiDB-lite"/>
    </source>
</evidence>
<proteinExistence type="inferred from homology"/>
<dbReference type="Proteomes" id="UP001550853">
    <property type="component" value="Unassembled WGS sequence"/>
</dbReference>
<dbReference type="PROSITE" id="PS51679">
    <property type="entry name" value="SAM_MT_C5"/>
    <property type="match status" value="1"/>
</dbReference>
<dbReference type="PANTHER" id="PTHR46098">
    <property type="entry name" value="TRNA (CYTOSINE(38)-C(5))-METHYLTRANSFERASE"/>
    <property type="match status" value="1"/>
</dbReference>
<evidence type="ECO:0000256" key="2">
    <source>
        <dbReference type="ARBA" id="ARBA00022603"/>
    </source>
</evidence>
<dbReference type="PRINTS" id="PR00105">
    <property type="entry name" value="C5METTRFRASE"/>
</dbReference>
<evidence type="ECO:0000256" key="3">
    <source>
        <dbReference type="ARBA" id="ARBA00022679"/>
    </source>
</evidence>
<sequence>MPILELCAGYGGLGLAVEALTGERVRYVAEIDPHASQILAARYPDAPNLGDVQAIDWAALRGEITIITAGFPCQGISNAGRRRGLSDSRSAIWFNVLDAVRVLRPGVVFLENVAAIRTRGLAEVLAGLAASGYDARWLSFRASEVGAPHHRDRWFCVAFPADANGESRFEWRSPTSPEKAESGRARGR</sequence>
<dbReference type="InterPro" id="IPR029063">
    <property type="entry name" value="SAM-dependent_MTases_sf"/>
</dbReference>
<dbReference type="EMBL" id="JBEZVI010000028">
    <property type="protein sequence ID" value="MEU3713599.1"/>
    <property type="molecule type" value="Genomic_DNA"/>
</dbReference>
<dbReference type="GO" id="GO:0008168">
    <property type="term" value="F:methyltransferase activity"/>
    <property type="evidence" value="ECO:0007669"/>
    <property type="project" value="UniProtKB-KW"/>
</dbReference>
<reference evidence="8 9" key="1">
    <citation type="submission" date="2024-06" db="EMBL/GenBank/DDBJ databases">
        <title>The Natural Products Discovery Center: Release of the First 8490 Sequenced Strains for Exploring Actinobacteria Biosynthetic Diversity.</title>
        <authorList>
            <person name="Kalkreuter E."/>
            <person name="Kautsar S.A."/>
            <person name="Yang D."/>
            <person name="Bader C.D."/>
            <person name="Teijaro C.N."/>
            <person name="Fluegel L."/>
            <person name="Davis C.M."/>
            <person name="Simpson J.R."/>
            <person name="Lauterbach L."/>
            <person name="Steele A.D."/>
            <person name="Gui C."/>
            <person name="Meng S."/>
            <person name="Li G."/>
            <person name="Viehrig K."/>
            <person name="Ye F."/>
            <person name="Su P."/>
            <person name="Kiefer A.F."/>
            <person name="Nichols A."/>
            <person name="Cepeda A.J."/>
            <person name="Yan W."/>
            <person name="Fan B."/>
            <person name="Jiang Y."/>
            <person name="Adhikari A."/>
            <person name="Zheng C.-J."/>
            <person name="Schuster L."/>
            <person name="Cowan T.M."/>
            <person name="Smanski M.J."/>
            <person name="Chevrette M.G."/>
            <person name="De Carvalho L.P.S."/>
            <person name="Shen B."/>
        </authorList>
    </citation>
    <scope>NUCLEOTIDE SEQUENCE [LARGE SCALE GENOMIC DNA]</scope>
    <source>
        <strain evidence="8 9">NPDC033039</strain>
    </source>
</reference>
<dbReference type="EC" id="2.1.1.37" evidence="1"/>
<gene>
    <name evidence="8" type="ORF">AB0E61_26315</name>
</gene>
<name>A0ABV2Z723_9ACTN</name>
<evidence type="ECO:0000256" key="4">
    <source>
        <dbReference type="ARBA" id="ARBA00022691"/>
    </source>
</evidence>
<dbReference type="SUPFAM" id="SSF53335">
    <property type="entry name" value="S-adenosyl-L-methionine-dependent methyltransferases"/>
    <property type="match status" value="1"/>
</dbReference>
<dbReference type="GO" id="GO:0032259">
    <property type="term" value="P:methylation"/>
    <property type="evidence" value="ECO:0007669"/>
    <property type="project" value="UniProtKB-KW"/>
</dbReference>
<comment type="caution">
    <text evidence="8">The sequence shown here is derived from an EMBL/GenBank/DDBJ whole genome shotgun (WGS) entry which is preliminary data.</text>
</comment>
<keyword evidence="2 6" id="KW-0489">Methyltransferase</keyword>
<keyword evidence="5" id="KW-0680">Restriction system</keyword>
<accession>A0ABV2Z723</accession>
<keyword evidence="3 6" id="KW-0808">Transferase</keyword>
<feature type="active site" evidence="6">
    <location>
        <position position="73"/>
    </location>
</feature>
<keyword evidence="9" id="KW-1185">Reference proteome</keyword>
<dbReference type="Gene3D" id="3.40.50.150">
    <property type="entry name" value="Vaccinia Virus protein VP39"/>
    <property type="match status" value="1"/>
</dbReference>
<feature type="region of interest" description="Disordered" evidence="7">
    <location>
        <begin position="168"/>
        <end position="188"/>
    </location>
</feature>
<comment type="similarity">
    <text evidence="6">Belongs to the class I-like SAM-binding methyltransferase superfamily. C5-methyltransferase family.</text>
</comment>
<evidence type="ECO:0000313" key="9">
    <source>
        <dbReference type="Proteomes" id="UP001550853"/>
    </source>
</evidence>
<dbReference type="InterPro" id="IPR001525">
    <property type="entry name" value="C5_MeTfrase"/>
</dbReference>
<feature type="compositionally biased region" description="Basic and acidic residues" evidence="7">
    <location>
        <begin position="178"/>
        <end position="188"/>
    </location>
</feature>
<evidence type="ECO:0000256" key="1">
    <source>
        <dbReference type="ARBA" id="ARBA00011975"/>
    </source>
</evidence>